<feature type="domain" description="FAD-binding" evidence="7">
    <location>
        <begin position="291"/>
        <end position="344"/>
    </location>
</feature>
<gene>
    <name evidence="8" type="ORF">CMQ_6740</name>
</gene>
<evidence type="ECO:0000256" key="5">
    <source>
        <dbReference type="ARBA" id="ARBA00023002"/>
    </source>
</evidence>
<dbReference type="STRING" id="655863.F0X7A8"/>
<dbReference type="InParanoid" id="F0X7A8"/>
<organism evidence="9">
    <name type="scientific">Grosmannia clavigera (strain kw1407 / UAMH 11150)</name>
    <name type="common">Blue stain fungus</name>
    <name type="synonym">Graphiocladiella clavigera</name>
    <dbReference type="NCBI Taxonomy" id="655863"/>
    <lineage>
        <taxon>Eukaryota</taxon>
        <taxon>Fungi</taxon>
        <taxon>Dikarya</taxon>
        <taxon>Ascomycota</taxon>
        <taxon>Pezizomycotina</taxon>
        <taxon>Sordariomycetes</taxon>
        <taxon>Sordariomycetidae</taxon>
        <taxon>Ophiostomatales</taxon>
        <taxon>Ophiostomataceae</taxon>
        <taxon>Leptographium</taxon>
    </lineage>
</organism>
<evidence type="ECO:0000256" key="6">
    <source>
        <dbReference type="SAM" id="Phobius"/>
    </source>
</evidence>
<evidence type="ECO:0000256" key="2">
    <source>
        <dbReference type="ARBA" id="ARBA00007992"/>
    </source>
</evidence>
<comment type="similarity">
    <text evidence="2">Belongs to the paxM FAD-dependent monooxygenase family.</text>
</comment>
<dbReference type="EMBL" id="GL629729">
    <property type="protein sequence ID" value="EFX06419.1"/>
    <property type="molecule type" value="Genomic_DNA"/>
</dbReference>
<dbReference type="AlphaFoldDB" id="F0X7A8"/>
<name>F0X7A8_GROCL</name>
<keyword evidence="3" id="KW-0285">Flavoprotein</keyword>
<keyword evidence="6" id="KW-0472">Membrane</keyword>
<feature type="transmembrane region" description="Helical" evidence="6">
    <location>
        <begin position="565"/>
        <end position="594"/>
    </location>
</feature>
<feature type="transmembrane region" description="Helical" evidence="6">
    <location>
        <begin position="614"/>
        <end position="635"/>
    </location>
</feature>
<accession>F0X7A8</accession>
<protein>
    <submittedName>
        <fullName evidence="8">FAD-binding domain containing protein</fullName>
    </submittedName>
</protein>
<reference evidence="8 9" key="1">
    <citation type="journal article" date="2011" name="Proc. Natl. Acad. Sci. U.S.A.">
        <title>Genome and transcriptome analyses of the mountain pine beetle-fungal symbiont Grosmannia clavigera, a lodgepole pine pathogen.</title>
        <authorList>
            <person name="DiGuistini S."/>
            <person name="Wang Y."/>
            <person name="Liao N.Y."/>
            <person name="Taylor G."/>
            <person name="Tanguay P."/>
            <person name="Feau N."/>
            <person name="Henrissat B."/>
            <person name="Chan S.K."/>
            <person name="Hesse-Orce U."/>
            <person name="Alamouti S.M."/>
            <person name="Tsui C.K.M."/>
            <person name="Docking R.T."/>
            <person name="Levasseur A."/>
            <person name="Haridas S."/>
            <person name="Robertson G."/>
            <person name="Birol I."/>
            <person name="Holt R.A."/>
            <person name="Marra M.A."/>
            <person name="Hamelin R.C."/>
            <person name="Hirst M."/>
            <person name="Jones S.J.M."/>
            <person name="Bohlmann J."/>
            <person name="Breuil C."/>
        </authorList>
    </citation>
    <scope>NUCLEOTIDE SEQUENCE [LARGE SCALE GENOMIC DNA]</scope>
    <source>
        <strain evidence="9">kw1407 / UAMH 11150</strain>
    </source>
</reference>
<dbReference type="eggNOG" id="KOG2614">
    <property type="taxonomic scope" value="Eukaryota"/>
</dbReference>
<feature type="transmembrane region" description="Helical" evidence="6">
    <location>
        <begin position="454"/>
        <end position="472"/>
    </location>
</feature>
<dbReference type="InterPro" id="IPR050562">
    <property type="entry name" value="FAD_mOase_fung"/>
</dbReference>
<evidence type="ECO:0000256" key="4">
    <source>
        <dbReference type="ARBA" id="ARBA00022827"/>
    </source>
</evidence>
<keyword evidence="9" id="KW-1185">Reference proteome</keyword>
<feature type="transmembrane region" description="Helical" evidence="6">
    <location>
        <begin position="511"/>
        <end position="529"/>
    </location>
</feature>
<feature type="transmembrane region" description="Helical" evidence="6">
    <location>
        <begin position="687"/>
        <end position="709"/>
    </location>
</feature>
<evidence type="ECO:0000256" key="3">
    <source>
        <dbReference type="ARBA" id="ARBA00022630"/>
    </source>
</evidence>
<dbReference type="PANTHER" id="PTHR47356:SF2">
    <property type="entry name" value="FAD-BINDING DOMAIN-CONTAINING PROTEIN-RELATED"/>
    <property type="match status" value="1"/>
</dbReference>
<dbReference type="Pfam" id="PF01494">
    <property type="entry name" value="FAD_binding_3"/>
    <property type="match status" value="2"/>
</dbReference>
<evidence type="ECO:0000256" key="1">
    <source>
        <dbReference type="ARBA" id="ARBA00001974"/>
    </source>
</evidence>
<dbReference type="PANTHER" id="PTHR47356">
    <property type="entry name" value="FAD-DEPENDENT MONOOXYGENASE ASQG-RELATED"/>
    <property type="match status" value="1"/>
</dbReference>
<dbReference type="GeneID" id="25980207"/>
<feature type="transmembrane region" description="Helical" evidence="6">
    <location>
        <begin position="647"/>
        <end position="667"/>
    </location>
</feature>
<dbReference type="Proteomes" id="UP000007796">
    <property type="component" value="Unassembled WGS sequence"/>
</dbReference>
<keyword evidence="6" id="KW-0812">Transmembrane</keyword>
<feature type="transmembrane region" description="Helical" evidence="6">
    <location>
        <begin position="777"/>
        <end position="800"/>
    </location>
</feature>
<dbReference type="RefSeq" id="XP_014175901.1">
    <property type="nucleotide sequence ID" value="XM_014320426.1"/>
</dbReference>
<dbReference type="GO" id="GO:0071949">
    <property type="term" value="F:FAD binding"/>
    <property type="evidence" value="ECO:0007669"/>
    <property type="project" value="InterPro"/>
</dbReference>
<comment type="cofactor">
    <cofactor evidence="1">
        <name>FAD</name>
        <dbReference type="ChEBI" id="CHEBI:57692"/>
    </cofactor>
</comment>
<feature type="transmembrane region" description="Helical" evidence="6">
    <location>
        <begin position="738"/>
        <end position="757"/>
    </location>
</feature>
<dbReference type="GO" id="GO:0004497">
    <property type="term" value="F:monooxygenase activity"/>
    <property type="evidence" value="ECO:0007669"/>
    <property type="project" value="InterPro"/>
</dbReference>
<evidence type="ECO:0000259" key="7">
    <source>
        <dbReference type="Pfam" id="PF01494"/>
    </source>
</evidence>
<evidence type="ECO:0000313" key="8">
    <source>
        <dbReference type="EMBL" id="EFX06419.1"/>
    </source>
</evidence>
<sequence length="813" mass="91384">MGGKSDFKVVIGGGSISGLTLANMLQMHDIDFVLLEAYPNIAPQVGASIGILPHGNRIMDQLGLYGNITALCPPLDSFHFRDKTGHIISEFYGMNHSMCERHGYSINFLDRQQVLQVLYDNIKDKTKVLTNKRVKNVDVSDDGVSVRTEDGSTYHGDMLIGADGIHSTVRSEMWRIADAQLPGWIPSDEKTSVPVDTLCIFGISKPCEGIDPGASNSVFRKHQSYIVNGGPEGRVYWFYFEKLPKCVYGNGIPTYTKEDEIRLLAMHENDPITPTLRFKTLLDRRITSVMVPLQEYIFRKWYYKRIFTLGDSAHKFNPISGHGGNACIESAATLVNNLLPVLDAARRRGRKPTVGELGHVFSQTQTIRQDRARLLKEHSHDQQRMEALDSPLHELAAFYLVPLMDNEDITFKFSGNMPLAEKLHTVPIRPVPRLVPYKDELLSTPQPRGAATKWTLIAFYLAIAGLVHYGMWTRSASYGLDRHLGAILTTGHFVPDPDFVLKRTYVGIRAIDDYLVFLAAIFITGVNGWDRTFGMLQLYFLGMLVQPIAIYTVEAFRRRNKVTPLALMTVWMTLVQAAGVGIYMPIYYAIYTFVSEPEPYWWPFSREVKVQHARSLMAALLLGYVLPTVLMFVPWGSPETVQNFEALWQVGPMLVPLLTSLFGWWYARTHNLKAVAPTARQVFPDFNALQQVYVVSGVLGVLLHIYCLVRISSSPDLSFTAVFWPDLSAQPKELGEGLTALFLTDFWGFVVASWAWLIMAVWDVRRMGRSTVDVTKAAVLITLGHVFVGPGATMSAVWYWREAAMAKTTFADM</sequence>
<dbReference type="Gene3D" id="3.50.50.60">
    <property type="entry name" value="FAD/NAD(P)-binding domain"/>
    <property type="match status" value="1"/>
</dbReference>
<dbReference type="OrthoDB" id="10029326at2759"/>
<dbReference type="PRINTS" id="PR00420">
    <property type="entry name" value="RNGMNOXGNASE"/>
</dbReference>
<proteinExistence type="inferred from homology"/>
<feature type="domain" description="FAD-binding" evidence="7">
    <location>
        <begin position="8"/>
        <end position="172"/>
    </location>
</feature>
<keyword evidence="6" id="KW-1133">Transmembrane helix</keyword>
<keyword evidence="4" id="KW-0274">FAD</keyword>
<dbReference type="HOGENOM" id="CLU_009665_12_0_1"/>
<dbReference type="SUPFAM" id="SSF51905">
    <property type="entry name" value="FAD/NAD(P)-binding domain"/>
    <property type="match status" value="1"/>
</dbReference>
<dbReference type="InterPro" id="IPR036188">
    <property type="entry name" value="FAD/NAD-bd_sf"/>
</dbReference>
<evidence type="ECO:0000313" key="9">
    <source>
        <dbReference type="Proteomes" id="UP000007796"/>
    </source>
</evidence>
<dbReference type="InterPro" id="IPR002938">
    <property type="entry name" value="FAD-bd"/>
</dbReference>
<keyword evidence="5" id="KW-0560">Oxidoreductase</keyword>